<dbReference type="PANTHER" id="PTHR11241">
    <property type="entry name" value="DEOXYURIDINE 5'-TRIPHOSPHATE NUCLEOTIDOHYDROLASE"/>
    <property type="match status" value="1"/>
</dbReference>
<evidence type="ECO:0000256" key="3">
    <source>
        <dbReference type="ARBA" id="ARBA00022801"/>
    </source>
</evidence>
<sequence length="320" mass="36283">MQERAALVPAEVLYHSRRDDVNHRVYMHRYEESILVTEGNQLDCAFIEEESYLQLQRSGMRYIHLGVMQVRLQTLYRNEEGTMALVVFRDNHWMGDQAILATMEIDLTHGVFIACNDEYPKETYQEEAFEEYEETQPYILVHKISSAAKIPKQKYNGDAGFDLAASEPCVIAARGKGKIPIGLQIEIPWGSYGRIVTRSSAAWNLGIDIGAGVIDSDYRDIYEAPSLTQISRGDGGFGSTFKALHQPPPLFSKLLPKEKHMLFILFEDRDLPQEGLEENHAGDTSPGATVLWFMDLSLDISEPKDDLLTKSTIWQLSQHL</sequence>
<keyword evidence="8" id="KW-1185">Reference proteome</keyword>
<comment type="caution">
    <text evidence="7">The sequence shown here is derived from an EMBL/GenBank/DDBJ whole genome shotgun (WGS) entry which is preliminary data.</text>
</comment>
<dbReference type="GO" id="GO:0046081">
    <property type="term" value="P:dUTP catabolic process"/>
    <property type="evidence" value="ECO:0007669"/>
    <property type="project" value="UniProtKB-UniRule"/>
</dbReference>
<dbReference type="GO" id="GO:0000287">
    <property type="term" value="F:magnesium ion binding"/>
    <property type="evidence" value="ECO:0007669"/>
    <property type="project" value="UniProtKB-UniRule"/>
</dbReference>
<dbReference type="InterPro" id="IPR008181">
    <property type="entry name" value="dUTPase"/>
</dbReference>
<comment type="pathway">
    <text evidence="1 5">Pyrimidine metabolism; dUMP biosynthesis; dUMP from dCTP (dUTP route): step 2/2.</text>
</comment>
<dbReference type="EC" id="3.6.1.23" evidence="5"/>
<dbReference type="InterPro" id="IPR029054">
    <property type="entry name" value="dUTPase-like"/>
</dbReference>
<dbReference type="GO" id="GO:0004170">
    <property type="term" value="F:dUTP diphosphatase activity"/>
    <property type="evidence" value="ECO:0007669"/>
    <property type="project" value="UniProtKB-UniRule"/>
</dbReference>
<evidence type="ECO:0000256" key="1">
    <source>
        <dbReference type="ARBA" id="ARBA00005142"/>
    </source>
</evidence>
<dbReference type="UniPathway" id="UPA00610">
    <property type="reaction ID" value="UER00666"/>
</dbReference>
<comment type="similarity">
    <text evidence="2 5">Belongs to the dUTPase family.</text>
</comment>
<evidence type="ECO:0000259" key="6">
    <source>
        <dbReference type="Pfam" id="PF00692"/>
    </source>
</evidence>
<feature type="domain" description="dUTPase-like" evidence="6">
    <location>
        <begin position="148"/>
        <end position="220"/>
    </location>
</feature>
<dbReference type="Pfam" id="PF00692">
    <property type="entry name" value="dUTPase"/>
    <property type="match status" value="1"/>
</dbReference>
<keyword evidence="5" id="KW-0460">Magnesium</keyword>
<dbReference type="Proteomes" id="UP000734854">
    <property type="component" value="Unassembled WGS sequence"/>
</dbReference>
<dbReference type="InterPro" id="IPR033704">
    <property type="entry name" value="dUTPase_trimeric"/>
</dbReference>
<dbReference type="Gene3D" id="2.70.40.10">
    <property type="match status" value="1"/>
</dbReference>
<dbReference type="GO" id="GO:0006226">
    <property type="term" value="P:dUMP biosynthetic process"/>
    <property type="evidence" value="ECO:0007669"/>
    <property type="project" value="UniProtKB-UniRule"/>
</dbReference>
<comment type="function">
    <text evidence="5">Involved in nucleotide metabolism via production of dUMP, the immediate precursor of thymidine nucleotides, and decreases the intracellular concentration of dUTP so that uracil cannot be incorporated into DNA.</text>
</comment>
<evidence type="ECO:0000256" key="2">
    <source>
        <dbReference type="ARBA" id="ARBA00006581"/>
    </source>
</evidence>
<dbReference type="PANTHER" id="PTHR11241:SF0">
    <property type="entry name" value="DEOXYURIDINE 5'-TRIPHOSPHATE NUCLEOTIDOHYDROLASE"/>
    <property type="match status" value="1"/>
</dbReference>
<proteinExistence type="inferred from homology"/>
<gene>
    <name evidence="7" type="ORF">ZIOFF_047279</name>
</gene>
<dbReference type="InterPro" id="IPR036157">
    <property type="entry name" value="dUTPase-like_sf"/>
</dbReference>
<dbReference type="SUPFAM" id="SSF51283">
    <property type="entry name" value="dUTPase-like"/>
    <property type="match status" value="1"/>
</dbReference>
<name>A0A8J5FR96_ZINOF</name>
<comment type="cofactor">
    <cofactor evidence="5">
        <name>Mg(2+)</name>
        <dbReference type="ChEBI" id="CHEBI:18420"/>
    </cofactor>
</comment>
<evidence type="ECO:0000256" key="4">
    <source>
        <dbReference type="ARBA" id="ARBA00023080"/>
    </source>
</evidence>
<keyword evidence="3 5" id="KW-0378">Hydrolase</keyword>
<evidence type="ECO:0000313" key="8">
    <source>
        <dbReference type="Proteomes" id="UP000734854"/>
    </source>
</evidence>
<protein>
    <recommendedName>
        <fullName evidence="5">Deoxyuridine 5'-triphosphate nucleotidohydrolase</fullName>
        <shortName evidence="5">dUTPase</shortName>
        <ecNumber evidence="5">3.6.1.23</ecNumber>
    </recommendedName>
    <alternativeName>
        <fullName evidence="5">dUTP pyrophosphatase</fullName>
    </alternativeName>
</protein>
<accession>A0A8J5FR96</accession>
<dbReference type="AlphaFoldDB" id="A0A8J5FR96"/>
<dbReference type="EMBL" id="JACMSC010000013">
    <property type="protein sequence ID" value="KAG6492324.1"/>
    <property type="molecule type" value="Genomic_DNA"/>
</dbReference>
<keyword evidence="5" id="KW-0479">Metal-binding</keyword>
<organism evidence="7 8">
    <name type="scientific">Zingiber officinale</name>
    <name type="common">Ginger</name>
    <name type="synonym">Amomum zingiber</name>
    <dbReference type="NCBI Taxonomy" id="94328"/>
    <lineage>
        <taxon>Eukaryota</taxon>
        <taxon>Viridiplantae</taxon>
        <taxon>Streptophyta</taxon>
        <taxon>Embryophyta</taxon>
        <taxon>Tracheophyta</taxon>
        <taxon>Spermatophyta</taxon>
        <taxon>Magnoliopsida</taxon>
        <taxon>Liliopsida</taxon>
        <taxon>Zingiberales</taxon>
        <taxon>Zingiberaceae</taxon>
        <taxon>Zingiber</taxon>
    </lineage>
</organism>
<evidence type="ECO:0000256" key="5">
    <source>
        <dbReference type="RuleBase" id="RU367024"/>
    </source>
</evidence>
<reference evidence="7 8" key="1">
    <citation type="submission" date="2020-08" db="EMBL/GenBank/DDBJ databases">
        <title>Plant Genome Project.</title>
        <authorList>
            <person name="Zhang R.-G."/>
        </authorList>
    </citation>
    <scope>NUCLEOTIDE SEQUENCE [LARGE SCALE GENOMIC DNA]</scope>
    <source>
        <tissue evidence="7">Rhizome</tissue>
    </source>
</reference>
<dbReference type="CDD" id="cd07557">
    <property type="entry name" value="trimeric_dUTPase"/>
    <property type="match status" value="1"/>
</dbReference>
<keyword evidence="4 5" id="KW-0546">Nucleotide metabolism</keyword>
<evidence type="ECO:0000313" key="7">
    <source>
        <dbReference type="EMBL" id="KAG6492324.1"/>
    </source>
</evidence>
<comment type="catalytic activity">
    <reaction evidence="5">
        <text>dUTP + H2O = dUMP + diphosphate + H(+)</text>
        <dbReference type="Rhea" id="RHEA:10248"/>
        <dbReference type="ChEBI" id="CHEBI:15377"/>
        <dbReference type="ChEBI" id="CHEBI:15378"/>
        <dbReference type="ChEBI" id="CHEBI:33019"/>
        <dbReference type="ChEBI" id="CHEBI:61555"/>
        <dbReference type="ChEBI" id="CHEBI:246422"/>
        <dbReference type="EC" id="3.6.1.23"/>
    </reaction>
</comment>